<accession>A0A8S5RPT7</accession>
<evidence type="ECO:0000256" key="9">
    <source>
        <dbReference type="ARBA" id="ARBA00044969"/>
    </source>
</evidence>
<sequence>MTEAELGVIGCVLIDNNSLDKIYTKLKPDMFSTEFCQDAYQQILAIYDRGENVNIMSLSQAMENHKHDPEQISTVLRDCLTSAPTSVMIGSYADTIIKEYRSREVASLFHHISLKPCDIDDTIGTILTRIELLKDNKQTNIKSMKQIVTENKDNYFNDQVGEGGVKTGFYNLDDCLGQLEAGDITVVGARPSVGKSAFVANIIDHMARKRNRVVYFNLEMNESQVYERFVSMLAKLSLTRVRRAKAFLGGEEESFKKANEELSDYDVDISTGSKTVSEIKVLCKNQSYDAIIIDYLQLIKADRKFANRSSEVGDISKSIKALAGELHVPVILLSQLNRVSEMKETKEPTMADLRESGDIEQDASNIILLWNVSEDRRHKGLKVDKCRQGELMKEGIDFDGDHMTFIESNEPFEKYRSRAIQQEKSRAEFNDAMDDFVSPF</sequence>
<dbReference type="Pfam" id="PF03796">
    <property type="entry name" value="DnaB_C"/>
    <property type="match status" value="1"/>
</dbReference>
<dbReference type="GO" id="GO:0016787">
    <property type="term" value="F:hydrolase activity"/>
    <property type="evidence" value="ECO:0007669"/>
    <property type="project" value="UniProtKB-KW"/>
</dbReference>
<evidence type="ECO:0000256" key="8">
    <source>
        <dbReference type="ARBA" id="ARBA00023235"/>
    </source>
</evidence>
<keyword evidence="5 13" id="KW-0347">Helicase</keyword>
<evidence type="ECO:0000256" key="5">
    <source>
        <dbReference type="ARBA" id="ARBA00022806"/>
    </source>
</evidence>
<keyword evidence="6" id="KW-0067">ATP-binding</keyword>
<dbReference type="Gene3D" id="3.40.50.300">
    <property type="entry name" value="P-loop containing nucleotide triphosphate hydrolases"/>
    <property type="match status" value="1"/>
</dbReference>
<dbReference type="InterPro" id="IPR007694">
    <property type="entry name" value="DNA_helicase_DnaB-like_C"/>
</dbReference>
<proteinExistence type="inferred from homology"/>
<dbReference type="Pfam" id="PF00772">
    <property type="entry name" value="DnaB"/>
    <property type="match status" value="1"/>
</dbReference>
<dbReference type="GO" id="GO:0005524">
    <property type="term" value="F:ATP binding"/>
    <property type="evidence" value="ECO:0007669"/>
    <property type="project" value="UniProtKB-KW"/>
</dbReference>
<keyword evidence="4" id="KW-0378">Hydrolase</keyword>
<dbReference type="InterPro" id="IPR016136">
    <property type="entry name" value="DNA_helicase_N/primase_C"/>
</dbReference>
<dbReference type="Gene3D" id="1.10.860.10">
    <property type="entry name" value="DNAb Helicase, Chain A"/>
    <property type="match status" value="1"/>
</dbReference>
<evidence type="ECO:0000256" key="1">
    <source>
        <dbReference type="ARBA" id="ARBA00008428"/>
    </source>
</evidence>
<comment type="catalytic activity">
    <reaction evidence="10">
        <text>ATP + H2O = ADP + phosphate + H(+)</text>
        <dbReference type="Rhea" id="RHEA:13065"/>
        <dbReference type="ChEBI" id="CHEBI:15377"/>
        <dbReference type="ChEBI" id="CHEBI:15378"/>
        <dbReference type="ChEBI" id="CHEBI:30616"/>
        <dbReference type="ChEBI" id="CHEBI:43474"/>
        <dbReference type="ChEBI" id="CHEBI:456216"/>
        <dbReference type="EC" id="5.6.2.3"/>
    </reaction>
</comment>
<feature type="domain" description="DNA helicase DnaB-like N-terminal" evidence="11">
    <location>
        <begin position="2"/>
        <end position="96"/>
    </location>
</feature>
<evidence type="ECO:0000256" key="7">
    <source>
        <dbReference type="ARBA" id="ARBA00023125"/>
    </source>
</evidence>
<dbReference type="GO" id="GO:0003677">
    <property type="term" value="F:DNA binding"/>
    <property type="evidence" value="ECO:0007669"/>
    <property type="project" value="UniProtKB-KW"/>
</dbReference>
<keyword evidence="8" id="KW-0413">Isomerase</keyword>
<dbReference type="InterPro" id="IPR027417">
    <property type="entry name" value="P-loop_NTPase"/>
</dbReference>
<dbReference type="EMBL" id="BK059134">
    <property type="protein sequence ID" value="DAE33368.1"/>
    <property type="molecule type" value="Genomic_DNA"/>
</dbReference>
<evidence type="ECO:0000256" key="4">
    <source>
        <dbReference type="ARBA" id="ARBA00022801"/>
    </source>
</evidence>
<dbReference type="EC" id="5.6.2.3" evidence="9"/>
<dbReference type="InterPro" id="IPR007693">
    <property type="entry name" value="DNA_helicase_DnaB-like_N"/>
</dbReference>
<keyword evidence="2" id="KW-0235">DNA replication</keyword>
<keyword evidence="7" id="KW-0238">DNA-binding</keyword>
<evidence type="ECO:0000256" key="3">
    <source>
        <dbReference type="ARBA" id="ARBA00022741"/>
    </source>
</evidence>
<dbReference type="GO" id="GO:0043139">
    <property type="term" value="F:5'-3' DNA helicase activity"/>
    <property type="evidence" value="ECO:0007669"/>
    <property type="project" value="UniProtKB-EC"/>
</dbReference>
<evidence type="ECO:0000256" key="6">
    <source>
        <dbReference type="ARBA" id="ARBA00022840"/>
    </source>
</evidence>
<dbReference type="PANTHER" id="PTHR30153">
    <property type="entry name" value="REPLICATIVE DNA HELICASE DNAB"/>
    <property type="match status" value="1"/>
</dbReference>
<evidence type="ECO:0000259" key="11">
    <source>
        <dbReference type="Pfam" id="PF00772"/>
    </source>
</evidence>
<evidence type="ECO:0000256" key="10">
    <source>
        <dbReference type="ARBA" id="ARBA00048954"/>
    </source>
</evidence>
<evidence type="ECO:0000256" key="2">
    <source>
        <dbReference type="ARBA" id="ARBA00022705"/>
    </source>
</evidence>
<feature type="domain" description="SF4 helicase" evidence="12">
    <location>
        <begin position="164"/>
        <end position="405"/>
    </location>
</feature>
<dbReference type="GO" id="GO:0006260">
    <property type="term" value="P:DNA replication"/>
    <property type="evidence" value="ECO:0007669"/>
    <property type="project" value="UniProtKB-KW"/>
</dbReference>
<organism evidence="13">
    <name type="scientific">virus sp. ctQ5V6</name>
    <dbReference type="NCBI Taxonomy" id="2825815"/>
    <lineage>
        <taxon>Viruses</taxon>
    </lineage>
</organism>
<comment type="similarity">
    <text evidence="1">Belongs to the helicase family. DnaB subfamily.</text>
</comment>
<reference evidence="13" key="1">
    <citation type="journal article" date="2021" name="Proc. Natl. Acad. Sci. U.S.A.">
        <title>A Catalog of Tens of Thousands of Viruses from Human Metagenomes Reveals Hidden Associations with Chronic Diseases.</title>
        <authorList>
            <person name="Tisza M.J."/>
            <person name="Buck C.B."/>
        </authorList>
    </citation>
    <scope>NUCLEOTIDE SEQUENCE</scope>
    <source>
        <strain evidence="13">CtQ5V6</strain>
    </source>
</reference>
<keyword evidence="3" id="KW-0547">Nucleotide-binding</keyword>
<dbReference type="InterPro" id="IPR036185">
    <property type="entry name" value="DNA_heli_DnaB-like_N_sf"/>
</dbReference>
<evidence type="ECO:0000313" key="13">
    <source>
        <dbReference type="EMBL" id="DAE33368.1"/>
    </source>
</evidence>
<dbReference type="SUPFAM" id="SSF48024">
    <property type="entry name" value="N-terminal domain of DnaB helicase"/>
    <property type="match status" value="1"/>
</dbReference>
<dbReference type="SUPFAM" id="SSF52540">
    <property type="entry name" value="P-loop containing nucleoside triphosphate hydrolases"/>
    <property type="match status" value="1"/>
</dbReference>
<protein>
    <recommendedName>
        <fullName evidence="9">DNA 5'-3' helicase</fullName>
        <ecNumber evidence="9">5.6.2.3</ecNumber>
    </recommendedName>
</protein>
<evidence type="ECO:0000259" key="12">
    <source>
        <dbReference type="Pfam" id="PF03796"/>
    </source>
</evidence>
<dbReference type="PANTHER" id="PTHR30153:SF2">
    <property type="entry name" value="REPLICATIVE DNA HELICASE"/>
    <property type="match status" value="1"/>
</dbReference>
<name>A0A8S5RPT7_9VIRU</name>